<evidence type="ECO:0000256" key="3">
    <source>
        <dbReference type="PROSITE-ProRule" id="PRU00023"/>
    </source>
</evidence>
<keyword evidence="1" id="KW-0677">Repeat</keyword>
<gene>
    <name evidence="5" type="ORF">C1SCF055_LOCUS41293</name>
</gene>
<dbReference type="InterPro" id="IPR036770">
    <property type="entry name" value="Ankyrin_rpt-contain_sf"/>
</dbReference>
<feature type="region of interest" description="Disordered" evidence="4">
    <location>
        <begin position="25"/>
        <end position="50"/>
    </location>
</feature>
<keyword evidence="2 3" id="KW-0040">ANK repeat</keyword>
<dbReference type="Proteomes" id="UP001152797">
    <property type="component" value="Unassembled WGS sequence"/>
</dbReference>
<reference evidence="6" key="2">
    <citation type="submission" date="2024-04" db="EMBL/GenBank/DDBJ databases">
        <authorList>
            <person name="Chen Y."/>
            <person name="Shah S."/>
            <person name="Dougan E. K."/>
            <person name="Thang M."/>
            <person name="Chan C."/>
        </authorList>
    </citation>
    <scope>NUCLEOTIDE SEQUENCE [LARGE SCALE GENOMIC DNA]</scope>
</reference>
<dbReference type="EMBL" id="CAMXCT010006591">
    <property type="protein sequence ID" value="CAI4016564.1"/>
    <property type="molecule type" value="Genomic_DNA"/>
</dbReference>
<dbReference type="EMBL" id="CAMXCT030006591">
    <property type="protein sequence ID" value="CAL4803876.1"/>
    <property type="molecule type" value="Genomic_DNA"/>
</dbReference>
<dbReference type="SUPFAM" id="SSF48403">
    <property type="entry name" value="Ankyrin repeat"/>
    <property type="match status" value="1"/>
</dbReference>
<evidence type="ECO:0000313" key="7">
    <source>
        <dbReference type="Proteomes" id="UP001152797"/>
    </source>
</evidence>
<accession>A0A9P1DVN3</accession>
<dbReference type="InterPro" id="IPR002110">
    <property type="entry name" value="Ankyrin_rpt"/>
</dbReference>
<evidence type="ECO:0000313" key="6">
    <source>
        <dbReference type="EMBL" id="CAL1169939.1"/>
    </source>
</evidence>
<protein>
    <submittedName>
        <fullName evidence="5">Uncharacterized protein</fullName>
    </submittedName>
</protein>
<feature type="repeat" description="ANK" evidence="3">
    <location>
        <begin position="113"/>
        <end position="134"/>
    </location>
</feature>
<evidence type="ECO:0000256" key="4">
    <source>
        <dbReference type="SAM" id="MobiDB-lite"/>
    </source>
</evidence>
<sequence>MTEHYGGFLHPGKRKGRCCKAVAPCRAQRRPSPHEEKTKGAIAGHSPDLPDEELSTPLHLAAEEGYLEVVKCLVEEIHGNTPLLLAAKEGREDVVEYFLAKAKLQAPHKANYEGETPLLGAVQKGRRNIVKVLLLHNRSVKLRWCKACWKGKRSP</sequence>
<feature type="repeat" description="ANK" evidence="3">
    <location>
        <begin position="53"/>
        <end position="75"/>
    </location>
</feature>
<organism evidence="5">
    <name type="scientific">Cladocopium goreaui</name>
    <dbReference type="NCBI Taxonomy" id="2562237"/>
    <lineage>
        <taxon>Eukaryota</taxon>
        <taxon>Sar</taxon>
        <taxon>Alveolata</taxon>
        <taxon>Dinophyceae</taxon>
        <taxon>Suessiales</taxon>
        <taxon>Symbiodiniaceae</taxon>
        <taxon>Cladocopium</taxon>
    </lineage>
</organism>
<keyword evidence="7" id="KW-1185">Reference proteome</keyword>
<dbReference type="PANTHER" id="PTHR24171">
    <property type="entry name" value="ANKYRIN REPEAT DOMAIN-CONTAINING PROTEIN 39-RELATED"/>
    <property type="match status" value="1"/>
</dbReference>
<feature type="repeat" description="ANK" evidence="3">
    <location>
        <begin position="78"/>
        <end position="99"/>
    </location>
</feature>
<dbReference type="Gene3D" id="1.25.40.20">
    <property type="entry name" value="Ankyrin repeat-containing domain"/>
    <property type="match status" value="1"/>
</dbReference>
<comment type="caution">
    <text evidence="5">The sequence shown here is derived from an EMBL/GenBank/DDBJ whole genome shotgun (WGS) entry which is preliminary data.</text>
</comment>
<proteinExistence type="predicted"/>
<dbReference type="Pfam" id="PF12796">
    <property type="entry name" value="Ank_2"/>
    <property type="match status" value="1"/>
</dbReference>
<dbReference type="PROSITE" id="PS50088">
    <property type="entry name" value="ANK_REPEAT"/>
    <property type="match status" value="3"/>
</dbReference>
<dbReference type="SMART" id="SM00248">
    <property type="entry name" value="ANK"/>
    <property type="match status" value="3"/>
</dbReference>
<dbReference type="PANTHER" id="PTHR24171:SF10">
    <property type="entry name" value="ANKYRIN REPEAT DOMAIN-CONTAINING PROTEIN 29-LIKE"/>
    <property type="match status" value="1"/>
</dbReference>
<evidence type="ECO:0000313" key="5">
    <source>
        <dbReference type="EMBL" id="CAI4016564.1"/>
    </source>
</evidence>
<dbReference type="OrthoDB" id="20872at2759"/>
<reference evidence="5" key="1">
    <citation type="submission" date="2022-10" db="EMBL/GenBank/DDBJ databases">
        <authorList>
            <person name="Chen Y."/>
            <person name="Dougan E. K."/>
            <person name="Chan C."/>
            <person name="Rhodes N."/>
            <person name="Thang M."/>
        </authorList>
    </citation>
    <scope>NUCLEOTIDE SEQUENCE</scope>
</reference>
<evidence type="ECO:0000256" key="1">
    <source>
        <dbReference type="ARBA" id="ARBA00022737"/>
    </source>
</evidence>
<evidence type="ECO:0000256" key="2">
    <source>
        <dbReference type="ARBA" id="ARBA00023043"/>
    </source>
</evidence>
<name>A0A9P1DVN3_9DINO</name>
<dbReference type="EMBL" id="CAMXCT020006591">
    <property type="protein sequence ID" value="CAL1169939.1"/>
    <property type="molecule type" value="Genomic_DNA"/>
</dbReference>
<dbReference type="AlphaFoldDB" id="A0A9P1DVN3"/>
<dbReference type="PROSITE" id="PS50297">
    <property type="entry name" value="ANK_REP_REGION"/>
    <property type="match status" value="3"/>
</dbReference>